<dbReference type="Proteomes" id="UP000887569">
    <property type="component" value="Unplaced"/>
</dbReference>
<feature type="region of interest" description="Disordered" evidence="1">
    <location>
        <begin position="65"/>
        <end position="84"/>
    </location>
</feature>
<reference evidence="4" key="1">
    <citation type="submission" date="2022-11" db="UniProtKB">
        <authorList>
            <consortium name="WormBaseParasite"/>
        </authorList>
    </citation>
    <scope>IDENTIFICATION</scope>
</reference>
<accession>A0A915B6C2</accession>
<name>A0A915B6C2_PARUN</name>
<dbReference type="InterPro" id="IPR029058">
    <property type="entry name" value="AB_hydrolase_fold"/>
</dbReference>
<dbReference type="WBParaSite" id="PgR028_g064_t01">
    <property type="protein sequence ID" value="PgR028_g064_t01"/>
    <property type="gene ID" value="PgR028_g064"/>
</dbReference>
<evidence type="ECO:0000256" key="1">
    <source>
        <dbReference type="SAM" id="MobiDB-lite"/>
    </source>
</evidence>
<dbReference type="GO" id="GO:0031048">
    <property type="term" value="P:regulatory ncRNA-mediated heterochromatin formation"/>
    <property type="evidence" value="ECO:0007669"/>
    <property type="project" value="TreeGrafter"/>
</dbReference>
<feature type="domain" description="Arb2" evidence="2">
    <location>
        <begin position="89"/>
        <end position="308"/>
    </location>
</feature>
<dbReference type="GO" id="GO:0035197">
    <property type="term" value="F:siRNA binding"/>
    <property type="evidence" value="ECO:0007669"/>
    <property type="project" value="TreeGrafter"/>
</dbReference>
<evidence type="ECO:0000259" key="2">
    <source>
        <dbReference type="Pfam" id="PF22749"/>
    </source>
</evidence>
<organism evidence="3 4">
    <name type="scientific">Parascaris univalens</name>
    <name type="common">Nematode worm</name>
    <dbReference type="NCBI Taxonomy" id="6257"/>
    <lineage>
        <taxon>Eukaryota</taxon>
        <taxon>Metazoa</taxon>
        <taxon>Ecdysozoa</taxon>
        <taxon>Nematoda</taxon>
        <taxon>Chromadorea</taxon>
        <taxon>Rhabditida</taxon>
        <taxon>Spirurina</taxon>
        <taxon>Ascaridomorpha</taxon>
        <taxon>Ascaridoidea</taxon>
        <taxon>Ascarididae</taxon>
        <taxon>Parascaris</taxon>
    </lineage>
</organism>
<dbReference type="InterPro" id="IPR053858">
    <property type="entry name" value="Arb2_dom"/>
</dbReference>
<evidence type="ECO:0000313" key="4">
    <source>
        <dbReference type="WBParaSite" id="PgR028_g064_t01"/>
    </source>
</evidence>
<dbReference type="PANTHER" id="PTHR21357">
    <property type="entry name" value="FAM172 FAMILY PROTEIN HOMOLOG CG10038"/>
    <property type="match status" value="1"/>
</dbReference>
<dbReference type="PANTHER" id="PTHR21357:SF4">
    <property type="entry name" value="FAM172 FAMILY PROTEIN HOMOLOG CG10038"/>
    <property type="match status" value="1"/>
</dbReference>
<dbReference type="AlphaFoldDB" id="A0A915B6C2"/>
<dbReference type="GO" id="GO:0005634">
    <property type="term" value="C:nucleus"/>
    <property type="evidence" value="ECO:0007669"/>
    <property type="project" value="TreeGrafter"/>
</dbReference>
<proteinExistence type="predicted"/>
<dbReference type="SUPFAM" id="SSF53474">
    <property type="entry name" value="alpha/beta-Hydrolases"/>
    <property type="match status" value="1"/>
</dbReference>
<dbReference type="Pfam" id="PF22749">
    <property type="entry name" value="Arb2"/>
    <property type="match status" value="1"/>
</dbReference>
<protein>
    <recommendedName>
        <fullName evidence="2">Arb2 domain-containing protein</fullName>
    </recommendedName>
</protein>
<sequence>MFPSSFGRHYFAHAFHVSKLSKHEVRNLTHLYSMGVNSFHIRQSISYKPHFDSLKEGMWKQTHMMDESSSEIKGSNDREESDQHRHQMKSLADFGYHFDKDGVMRDKHGKQFVFTDQQSYEAIGEAVTEEIYNIMQRAPYNLRKTHFGTACNNDEKSFIFHTKDFDNKEYMVILIHGRGVVRAGQWARRLIMNESLDRGSQLPYLRECSKRGWGVLVMNTNHNVFTDREGRQRTFEGSGSAIEHGINVWKQFVMPSKARCIAVVAHSAGGIVISNIMEKRSCWMEDEGRTRIGCICLTDSFFEAPSLEKMGKSSRPCVRHWVAHPSKEIGVPLPPLDDHDVYVERVTAGTNVHEETSPVAIDDIFRFIETIFKEFNS</sequence>
<evidence type="ECO:0000313" key="3">
    <source>
        <dbReference type="Proteomes" id="UP000887569"/>
    </source>
</evidence>
<keyword evidence="3" id="KW-1185">Reference proteome</keyword>
<dbReference type="InterPro" id="IPR048263">
    <property type="entry name" value="Arb2"/>
</dbReference>
<feature type="compositionally biased region" description="Basic and acidic residues" evidence="1">
    <location>
        <begin position="74"/>
        <end position="84"/>
    </location>
</feature>